<evidence type="ECO:0000313" key="1">
    <source>
        <dbReference type="EMBL" id="CAD8685052.1"/>
    </source>
</evidence>
<dbReference type="InterPro" id="IPR052927">
    <property type="entry name" value="DCC_oxidoreductase"/>
</dbReference>
<dbReference type="PANTHER" id="PTHR33639:SF2">
    <property type="entry name" value="DUF393 DOMAIN-CONTAINING PROTEIN"/>
    <property type="match status" value="1"/>
</dbReference>
<evidence type="ECO:0008006" key="2">
    <source>
        <dbReference type="Google" id="ProtNLM"/>
    </source>
</evidence>
<dbReference type="GO" id="GO:0015035">
    <property type="term" value="F:protein-disulfide reductase activity"/>
    <property type="evidence" value="ECO:0007669"/>
    <property type="project" value="InterPro"/>
</dbReference>
<protein>
    <recommendedName>
        <fullName evidence="2">Thiol-disulfide oxidoreductase DCC</fullName>
    </recommendedName>
</protein>
<name>A0A7S0WVC4_9CHLO</name>
<sequence length="222" mass="24139">MYAPGLSAPRTTVLKTLYREHAVLPAPRLTPATPVQRFHMRARGGSVLAEVAAGSAAGPGSVSGSVRTAATATGSSSLQGQQVDDFAADTRPVILYDGVCNLCNNAVNFMLDWDPKGTFRLAALQSPAGKRLLARSGRAVDDISSIVLVEKDRHYIKSEAILRISYGMSNPFPFLALFGFPVPLLIRDPVYDMVANNRYNFFGKREVCRVSDDGFRERFIAN</sequence>
<dbReference type="Pfam" id="PF04134">
    <property type="entry name" value="DCC1-like"/>
    <property type="match status" value="1"/>
</dbReference>
<dbReference type="PANTHER" id="PTHR33639">
    <property type="entry name" value="THIOL-DISULFIDE OXIDOREDUCTASE DCC"/>
    <property type="match status" value="1"/>
</dbReference>
<gene>
    <name evidence="1" type="ORF">CLEI1391_LOCUS12127</name>
</gene>
<organism evidence="1">
    <name type="scientific">Chlamydomonas leiostraca</name>
    <dbReference type="NCBI Taxonomy" id="1034604"/>
    <lineage>
        <taxon>Eukaryota</taxon>
        <taxon>Viridiplantae</taxon>
        <taxon>Chlorophyta</taxon>
        <taxon>core chlorophytes</taxon>
        <taxon>Chlorophyceae</taxon>
        <taxon>CS clade</taxon>
        <taxon>Chlamydomonadales</taxon>
        <taxon>Chlamydomonadaceae</taxon>
        <taxon>Chlamydomonas</taxon>
    </lineage>
</organism>
<proteinExistence type="predicted"/>
<accession>A0A7S0WVC4</accession>
<dbReference type="AlphaFoldDB" id="A0A7S0WVC4"/>
<dbReference type="InterPro" id="IPR007263">
    <property type="entry name" value="DCC1-like"/>
</dbReference>
<dbReference type="EMBL" id="HBFB01021602">
    <property type="protein sequence ID" value="CAD8685052.1"/>
    <property type="molecule type" value="Transcribed_RNA"/>
</dbReference>
<reference evidence="1" key="1">
    <citation type="submission" date="2021-01" db="EMBL/GenBank/DDBJ databases">
        <authorList>
            <person name="Corre E."/>
            <person name="Pelletier E."/>
            <person name="Niang G."/>
            <person name="Scheremetjew M."/>
            <person name="Finn R."/>
            <person name="Kale V."/>
            <person name="Holt S."/>
            <person name="Cochrane G."/>
            <person name="Meng A."/>
            <person name="Brown T."/>
            <person name="Cohen L."/>
        </authorList>
    </citation>
    <scope>NUCLEOTIDE SEQUENCE</scope>
    <source>
        <strain evidence="1">SAG 11-49</strain>
    </source>
</reference>